<dbReference type="InterPro" id="IPR051478">
    <property type="entry name" value="Beta-lactamase-like_AB/R"/>
</dbReference>
<dbReference type="PANTHER" id="PTHR22935">
    <property type="entry name" value="PENICILLIN-BINDING PROTEIN"/>
    <property type="match status" value="1"/>
</dbReference>
<evidence type="ECO:0000256" key="1">
    <source>
        <dbReference type="ARBA" id="ARBA00038473"/>
    </source>
</evidence>
<comment type="caution">
    <text evidence="5">The sequence shown here is derived from an EMBL/GenBank/DDBJ whole genome shotgun (WGS) entry which is preliminary data.</text>
</comment>
<dbReference type="AlphaFoldDB" id="A0A163H4V7"/>
<dbReference type="InterPro" id="IPR012338">
    <property type="entry name" value="Beta-lactam/transpept-like"/>
</dbReference>
<name>A0A163H4V7_DIDRA</name>
<dbReference type="InterPro" id="IPR001466">
    <property type="entry name" value="Beta-lactam-related"/>
</dbReference>
<dbReference type="STRING" id="5454.A0A163H4V7"/>
<dbReference type="PANTHER" id="PTHR22935:SF95">
    <property type="entry name" value="BETA-LACTAMASE-LIKE 1-RELATED"/>
    <property type="match status" value="1"/>
</dbReference>
<dbReference type="Pfam" id="PF00144">
    <property type="entry name" value="Beta-lactamase"/>
    <property type="match status" value="1"/>
</dbReference>
<sequence length="572" mass="63726">MLRLLLTSVVAAVVSAKCYEPTFAHPLPEYDVGDALPAHAFAELNTAITSAVAAPEFAATSFSIAITSSKQTLWSKHHTARERNASRPDIAEVNGDALYRIASITKTFTVLGVLYQEKAGNLSLDEPIDKYIVELKEAQNGTLPWKDITLRSLASQLSGIPREWAQGDLINFEKWGVEDPVNWGLPPVSRQGLCICGEFSPNYKKICTESDLLDALKSKIPIFAPNQQSTYSNVAFELLGMVLERVTGQSYRSFIEEAVFKPLNMSKSTLSLPPDSAGVIPLGPQYWDVDEGIQSPTGGIYSSSTDLSRYLRYVLTHFNGITHALNWFNPASPTRGLNSFYAVPWEIFHTDRALQNSRRTVRFITKGGGLPGYTSNIIIAPEYDLGITILVAGNPELLPKLRESVTEFVRPAEQLAIRQLNERYAGTYVSSDSSLNSSVTIVADQRGLVVTEFISNSTDFLHVGIVNEWIPRYGIAQLVPTLLYRNAKKQQGEEWRVQPVEQRDHQATHVWDDFCMTDIEGPLYAGVAINNFVFWDKSEDGGEYETLELSAFRANLTKVPRKRFLEEESMEL</sequence>
<gene>
    <name evidence="5" type="ORF">ST47_g3700</name>
</gene>
<dbReference type="Gene3D" id="3.40.710.10">
    <property type="entry name" value="DD-peptidase/beta-lactamase superfamily"/>
    <property type="match status" value="1"/>
</dbReference>
<dbReference type="EMBL" id="JYNV01000135">
    <property type="protein sequence ID" value="KZM25157.1"/>
    <property type="molecule type" value="Genomic_DNA"/>
</dbReference>
<keyword evidence="6" id="KW-1185">Reference proteome</keyword>
<accession>A0A163H4V7</accession>
<reference evidence="5 6" key="1">
    <citation type="journal article" date="2016" name="Sci. Rep.">
        <title>Draft genome sequencing and secretome analysis of fungal phytopathogen Ascochyta rabiei provides insight into the necrotrophic effector repertoire.</title>
        <authorList>
            <person name="Verma S."/>
            <person name="Gazara R.K."/>
            <person name="Nizam S."/>
            <person name="Parween S."/>
            <person name="Chattopadhyay D."/>
            <person name="Verma P.K."/>
        </authorList>
    </citation>
    <scope>NUCLEOTIDE SEQUENCE [LARGE SCALE GENOMIC DNA]</scope>
    <source>
        <strain evidence="5 6">ArDII</strain>
    </source>
</reference>
<dbReference type="Pfam" id="PF26335">
    <property type="entry name" value="ARB_00930_C"/>
    <property type="match status" value="1"/>
</dbReference>
<keyword evidence="2" id="KW-0732">Signal</keyword>
<feature type="signal peptide" evidence="2">
    <location>
        <begin position="1"/>
        <end position="16"/>
    </location>
</feature>
<dbReference type="InterPro" id="IPR058664">
    <property type="entry name" value="ARB_00930-like_C"/>
</dbReference>
<evidence type="ECO:0000259" key="4">
    <source>
        <dbReference type="Pfam" id="PF26335"/>
    </source>
</evidence>
<evidence type="ECO:0000259" key="3">
    <source>
        <dbReference type="Pfam" id="PF00144"/>
    </source>
</evidence>
<proteinExistence type="inferred from homology"/>
<organism evidence="5 6">
    <name type="scientific">Didymella rabiei</name>
    <name type="common">Chickpea ascochyta blight fungus</name>
    <name type="synonym">Mycosphaerella rabiei</name>
    <dbReference type="NCBI Taxonomy" id="5454"/>
    <lineage>
        <taxon>Eukaryota</taxon>
        <taxon>Fungi</taxon>
        <taxon>Dikarya</taxon>
        <taxon>Ascomycota</taxon>
        <taxon>Pezizomycotina</taxon>
        <taxon>Dothideomycetes</taxon>
        <taxon>Pleosporomycetidae</taxon>
        <taxon>Pleosporales</taxon>
        <taxon>Pleosporineae</taxon>
        <taxon>Didymellaceae</taxon>
        <taxon>Ascochyta</taxon>
    </lineage>
</organism>
<evidence type="ECO:0000256" key="2">
    <source>
        <dbReference type="SAM" id="SignalP"/>
    </source>
</evidence>
<evidence type="ECO:0000313" key="5">
    <source>
        <dbReference type="EMBL" id="KZM25157.1"/>
    </source>
</evidence>
<dbReference type="Proteomes" id="UP000076837">
    <property type="component" value="Unassembled WGS sequence"/>
</dbReference>
<comment type="similarity">
    <text evidence="1">Belongs to the beta-lactamase family.</text>
</comment>
<protein>
    <submittedName>
        <fullName evidence="5">Uncharacterized protein</fullName>
    </submittedName>
</protein>
<feature type="domain" description="Beta-lactamase-related" evidence="3">
    <location>
        <begin position="61"/>
        <end position="396"/>
    </location>
</feature>
<dbReference type="SUPFAM" id="SSF56601">
    <property type="entry name" value="beta-lactamase/transpeptidase-like"/>
    <property type="match status" value="1"/>
</dbReference>
<feature type="domain" description="Beta-lactamase-like ARB-00930-like C-terminal" evidence="4">
    <location>
        <begin position="416"/>
        <end position="559"/>
    </location>
</feature>
<evidence type="ECO:0000313" key="6">
    <source>
        <dbReference type="Proteomes" id="UP000076837"/>
    </source>
</evidence>
<feature type="chain" id="PRO_5007842943" evidence="2">
    <location>
        <begin position="17"/>
        <end position="572"/>
    </location>
</feature>